<dbReference type="InterPro" id="IPR000504">
    <property type="entry name" value="RRM_dom"/>
</dbReference>
<evidence type="ECO:0000259" key="3">
    <source>
        <dbReference type="PROSITE" id="PS50102"/>
    </source>
</evidence>
<feature type="region of interest" description="Disordered" evidence="2">
    <location>
        <begin position="108"/>
        <end position="154"/>
    </location>
</feature>
<evidence type="ECO:0000313" key="5">
    <source>
        <dbReference type="Proteomes" id="UP001642464"/>
    </source>
</evidence>
<comment type="caution">
    <text evidence="4">The sequence shown here is derived from an EMBL/GenBank/DDBJ whole genome shotgun (WGS) entry which is preliminary data.</text>
</comment>
<dbReference type="CDD" id="cd00590">
    <property type="entry name" value="RRM_SF"/>
    <property type="match status" value="1"/>
</dbReference>
<feature type="domain" description="RRM" evidence="3">
    <location>
        <begin position="371"/>
        <end position="456"/>
    </location>
</feature>
<dbReference type="InterPro" id="IPR035979">
    <property type="entry name" value="RBD_domain_sf"/>
</dbReference>
<feature type="compositionally biased region" description="Basic and acidic residues" evidence="2">
    <location>
        <begin position="553"/>
        <end position="562"/>
    </location>
</feature>
<dbReference type="PROSITE" id="PS50102">
    <property type="entry name" value="RRM"/>
    <property type="match status" value="1"/>
</dbReference>
<reference evidence="4 5" key="1">
    <citation type="submission" date="2024-02" db="EMBL/GenBank/DDBJ databases">
        <authorList>
            <person name="Chen Y."/>
            <person name="Shah S."/>
            <person name="Dougan E. K."/>
            <person name="Thang M."/>
            <person name="Chan C."/>
        </authorList>
    </citation>
    <scope>NUCLEOTIDE SEQUENCE [LARGE SCALE GENOMIC DNA]</scope>
</reference>
<accession>A0ABP0NYJ9</accession>
<name>A0ABP0NYJ9_9DINO</name>
<feature type="compositionally biased region" description="Basic and acidic residues" evidence="2">
    <location>
        <begin position="579"/>
        <end position="590"/>
    </location>
</feature>
<organism evidence="4 5">
    <name type="scientific">Durusdinium trenchii</name>
    <dbReference type="NCBI Taxonomy" id="1381693"/>
    <lineage>
        <taxon>Eukaryota</taxon>
        <taxon>Sar</taxon>
        <taxon>Alveolata</taxon>
        <taxon>Dinophyceae</taxon>
        <taxon>Suessiales</taxon>
        <taxon>Symbiodiniaceae</taxon>
        <taxon>Durusdinium</taxon>
    </lineage>
</organism>
<feature type="region of interest" description="Disordered" evidence="2">
    <location>
        <begin position="239"/>
        <end position="261"/>
    </location>
</feature>
<feature type="compositionally biased region" description="Low complexity" evidence="2">
    <location>
        <begin position="118"/>
        <end position="146"/>
    </location>
</feature>
<dbReference type="SUPFAM" id="SSF54928">
    <property type="entry name" value="RNA-binding domain, RBD"/>
    <property type="match status" value="1"/>
</dbReference>
<feature type="region of interest" description="Disordered" evidence="2">
    <location>
        <begin position="288"/>
        <end position="324"/>
    </location>
</feature>
<feature type="region of interest" description="Disordered" evidence="2">
    <location>
        <begin position="17"/>
        <end position="90"/>
    </location>
</feature>
<feature type="compositionally biased region" description="Acidic residues" evidence="2">
    <location>
        <begin position="315"/>
        <end position="324"/>
    </location>
</feature>
<evidence type="ECO:0000256" key="1">
    <source>
        <dbReference type="PROSITE-ProRule" id="PRU00176"/>
    </source>
</evidence>
<gene>
    <name evidence="4" type="ORF">SCF082_LOCUS34287</name>
</gene>
<evidence type="ECO:0000313" key="4">
    <source>
        <dbReference type="EMBL" id="CAK9067894.1"/>
    </source>
</evidence>
<feature type="region of interest" description="Disordered" evidence="2">
    <location>
        <begin position="540"/>
        <end position="625"/>
    </location>
</feature>
<dbReference type="Pfam" id="PF00076">
    <property type="entry name" value="RRM_1"/>
    <property type="match status" value="1"/>
</dbReference>
<evidence type="ECO:0000256" key="2">
    <source>
        <dbReference type="SAM" id="MobiDB-lite"/>
    </source>
</evidence>
<dbReference type="EMBL" id="CAXAMM010031335">
    <property type="protein sequence ID" value="CAK9067894.1"/>
    <property type="molecule type" value="Genomic_DNA"/>
</dbReference>
<dbReference type="Gene3D" id="3.30.70.330">
    <property type="match status" value="1"/>
</dbReference>
<feature type="compositionally biased region" description="Low complexity" evidence="2">
    <location>
        <begin position="56"/>
        <end position="82"/>
    </location>
</feature>
<dbReference type="SMART" id="SM00360">
    <property type="entry name" value="RRM"/>
    <property type="match status" value="1"/>
</dbReference>
<proteinExistence type="predicted"/>
<sequence length="625" mass="65065">MADSEDLYGDLCKDLPKVPAALAPPAPPASSVAGGRESWEPKARARNLVWKPPTPAVATAVTGAGAAPAAAASGASSTGSPVKGPSGKESEVIDLDSLEDSLQVLNTRSFTSPPAPAHPAQASSSVVPSAGSAPEPAPVAAASEGANHPEFIPVPRPRAARNLVWTPTPPVADPPVAAMDGEQGATAKGEEREEILKVLNAPSVESMPEGLDIYGDLCEVPTRGASSEVKTPKFRPRARNLVWKAENPTRPAPKPNSKQSEVVVLDEDAGSVDLPPLQTQQQVAALQKALAEEEAETSKTSLGQAPAAPASPVSEEVEESSEDEALGLGEVLASKTGAQAPQWAAANAAAGPSHRAAPPPSMACACRPHDCFLLLAGVPGWLTDAELRKHCSQFGALRNLRVLCDSKGKSMSVLLVEFSKQEGVQQALRADGICRIRLLQGFGLQPRAMEVSAELHAALSEAASGEAAWPDGGACSEALRQRLMDVCGLEPVRKKRRTQDGPALTQEIKKLKGAPIGPGSLPAPKVVQDEDWTEKLKALKRSVHPASPPESPKAQDDAEHWAKTKLQALKRSVHPSAADAERPAPNDRGRGALCPAGASSQAPNGSGDWAQKLKKLKGAVNSHGR</sequence>
<keyword evidence="5" id="KW-1185">Reference proteome</keyword>
<keyword evidence="1" id="KW-0694">RNA-binding</keyword>
<feature type="compositionally biased region" description="Low complexity" evidence="2">
    <location>
        <begin position="305"/>
        <end position="314"/>
    </location>
</feature>
<dbReference type="InterPro" id="IPR012677">
    <property type="entry name" value="Nucleotide-bd_a/b_plait_sf"/>
</dbReference>
<protein>
    <recommendedName>
        <fullName evidence="3">RRM domain-containing protein</fullName>
    </recommendedName>
</protein>
<dbReference type="Proteomes" id="UP001642464">
    <property type="component" value="Unassembled WGS sequence"/>
</dbReference>